<gene>
    <name evidence="2" type="ORF">T02_14542</name>
</gene>
<feature type="region of interest" description="Disordered" evidence="1">
    <location>
        <begin position="60"/>
        <end position="94"/>
    </location>
</feature>
<feature type="region of interest" description="Disordered" evidence="1">
    <location>
        <begin position="177"/>
        <end position="199"/>
    </location>
</feature>
<evidence type="ECO:0000256" key="1">
    <source>
        <dbReference type="SAM" id="MobiDB-lite"/>
    </source>
</evidence>
<sequence>MGRARRITTPIHHPTCYPTLTCLFLPPVDLQEDECDTQVQFRGRRHTSYARSRCPRRTVCGHGSAENPKDIERRHSETVGMPEKTEANHESRSRRSTCVQESYARLCLSIQSTVNCLTTEPLTNYLFNRLLAEVEELCLGSADGNEIEEQILMTEEFYCASGTLQAELDRLAADNSPQALASKHAERSDSVDGTHHRATRRVSCVNRKTRL</sequence>
<evidence type="ECO:0000313" key="3">
    <source>
        <dbReference type="Proteomes" id="UP000054721"/>
    </source>
</evidence>
<proteinExistence type="predicted"/>
<reference evidence="2 3" key="1">
    <citation type="submission" date="2015-05" db="EMBL/GenBank/DDBJ databases">
        <title>Evolution of Trichinella species and genotypes.</title>
        <authorList>
            <person name="Korhonen P.K."/>
            <person name="Edoardo P."/>
            <person name="Giuseppe L.R."/>
            <person name="Gasser R.B."/>
        </authorList>
    </citation>
    <scope>NUCLEOTIDE SEQUENCE [LARGE SCALE GENOMIC DNA]</scope>
    <source>
        <strain evidence="2">ISS10</strain>
    </source>
</reference>
<dbReference type="Proteomes" id="UP000054721">
    <property type="component" value="Unassembled WGS sequence"/>
</dbReference>
<accession>A0A0V1KR05</accession>
<comment type="caution">
    <text evidence="2">The sequence shown here is derived from an EMBL/GenBank/DDBJ whole genome shotgun (WGS) entry which is preliminary data.</text>
</comment>
<keyword evidence="3" id="KW-1185">Reference proteome</keyword>
<name>A0A0V1KR05_9BILA</name>
<protein>
    <submittedName>
        <fullName evidence="2">Uncharacterized protein</fullName>
    </submittedName>
</protein>
<dbReference type="EMBL" id="JYDW01000299">
    <property type="protein sequence ID" value="KRZ49690.1"/>
    <property type="molecule type" value="Genomic_DNA"/>
</dbReference>
<evidence type="ECO:0000313" key="2">
    <source>
        <dbReference type="EMBL" id="KRZ49690.1"/>
    </source>
</evidence>
<feature type="compositionally biased region" description="Basic and acidic residues" evidence="1">
    <location>
        <begin position="67"/>
        <end position="93"/>
    </location>
</feature>
<feature type="compositionally biased region" description="Basic and acidic residues" evidence="1">
    <location>
        <begin position="183"/>
        <end position="195"/>
    </location>
</feature>
<organism evidence="2 3">
    <name type="scientific">Trichinella nativa</name>
    <dbReference type="NCBI Taxonomy" id="6335"/>
    <lineage>
        <taxon>Eukaryota</taxon>
        <taxon>Metazoa</taxon>
        <taxon>Ecdysozoa</taxon>
        <taxon>Nematoda</taxon>
        <taxon>Enoplea</taxon>
        <taxon>Dorylaimia</taxon>
        <taxon>Trichinellida</taxon>
        <taxon>Trichinellidae</taxon>
        <taxon>Trichinella</taxon>
    </lineage>
</organism>
<dbReference type="AlphaFoldDB" id="A0A0V1KR05"/>